<proteinExistence type="predicted"/>
<keyword evidence="2" id="KW-0969">Cilium</keyword>
<name>A0A4Y8Q4J7_9BACL</name>
<evidence type="ECO:0000256" key="1">
    <source>
        <dbReference type="ARBA" id="ARBA00022795"/>
    </source>
</evidence>
<evidence type="ECO:0000313" key="3">
    <source>
        <dbReference type="Proteomes" id="UP000298246"/>
    </source>
</evidence>
<keyword evidence="3" id="KW-1185">Reference proteome</keyword>
<comment type="caution">
    <text evidence="2">The sequence shown here is derived from an EMBL/GenBank/DDBJ whole genome shotgun (WGS) entry which is preliminary data.</text>
</comment>
<dbReference type="Pfam" id="PF05130">
    <property type="entry name" value="FlgN"/>
    <property type="match status" value="1"/>
</dbReference>
<dbReference type="AlphaFoldDB" id="A0A4Y8Q4J7"/>
<organism evidence="2 3">
    <name type="scientific">Paenibacillus athensensis</name>
    <dbReference type="NCBI Taxonomy" id="1967502"/>
    <lineage>
        <taxon>Bacteria</taxon>
        <taxon>Bacillati</taxon>
        <taxon>Bacillota</taxon>
        <taxon>Bacilli</taxon>
        <taxon>Bacillales</taxon>
        <taxon>Paenibacillaceae</taxon>
        <taxon>Paenibacillus</taxon>
    </lineage>
</organism>
<dbReference type="InterPro" id="IPR007809">
    <property type="entry name" value="FlgN-like"/>
</dbReference>
<dbReference type="OrthoDB" id="2660802at2"/>
<dbReference type="Proteomes" id="UP000298246">
    <property type="component" value="Unassembled WGS sequence"/>
</dbReference>
<keyword evidence="1" id="KW-1005">Bacterial flagellum biogenesis</keyword>
<sequence length="166" mass="18923">MSTIQALLETMNRLQTAYEALLELSLEKTQVLVRNDVDQLNFIVNKENKLMRGIVEADQLRVQVINEYLIARGYNPNPKITVSDLVKIIFKAEEKQSLAEAQRSLLEIVARLKERNAVNQQLVEQSLYFINYSLDLVIGAPEDDVVYQNPHQAKGGNRMGMFDTKA</sequence>
<dbReference type="Gene3D" id="1.20.58.300">
    <property type="entry name" value="FlgN-like"/>
    <property type="match status" value="1"/>
</dbReference>
<gene>
    <name evidence="2" type="ORF">B5M42_08450</name>
</gene>
<reference evidence="2 3" key="1">
    <citation type="submission" date="2017-03" db="EMBL/GenBank/DDBJ databases">
        <title>Isolation of Levoglucosan Utilizing Bacteria.</title>
        <authorList>
            <person name="Arya A.S."/>
        </authorList>
    </citation>
    <scope>NUCLEOTIDE SEQUENCE [LARGE SCALE GENOMIC DNA]</scope>
    <source>
        <strain evidence="2 3">MEC069</strain>
    </source>
</reference>
<evidence type="ECO:0000313" key="2">
    <source>
        <dbReference type="EMBL" id="TFE88930.1"/>
    </source>
</evidence>
<protein>
    <submittedName>
        <fullName evidence="2">Flagellar biosynthesis protein FlgN</fullName>
    </submittedName>
</protein>
<keyword evidence="2" id="KW-0966">Cell projection</keyword>
<dbReference type="GO" id="GO:0044780">
    <property type="term" value="P:bacterial-type flagellum assembly"/>
    <property type="evidence" value="ECO:0007669"/>
    <property type="project" value="InterPro"/>
</dbReference>
<accession>A0A4Y8Q4J7</accession>
<dbReference type="SUPFAM" id="SSF140566">
    <property type="entry name" value="FlgN-like"/>
    <property type="match status" value="1"/>
</dbReference>
<dbReference type="EMBL" id="MYFO01000008">
    <property type="protein sequence ID" value="TFE88930.1"/>
    <property type="molecule type" value="Genomic_DNA"/>
</dbReference>
<dbReference type="InterPro" id="IPR036679">
    <property type="entry name" value="FlgN-like_sf"/>
</dbReference>
<keyword evidence="2" id="KW-0282">Flagellum</keyword>
<dbReference type="RefSeq" id="WP_134751710.1">
    <property type="nucleotide sequence ID" value="NZ_MYFO02000011.1"/>
</dbReference>